<reference evidence="9" key="1">
    <citation type="journal article" date="2019" name="Int. J. Syst. Evol. Microbiol.">
        <title>The Global Catalogue of Microorganisms (GCM) 10K type strain sequencing project: providing services to taxonomists for standard genome sequencing and annotation.</title>
        <authorList>
            <consortium name="The Broad Institute Genomics Platform"/>
            <consortium name="The Broad Institute Genome Sequencing Center for Infectious Disease"/>
            <person name="Wu L."/>
            <person name="Ma J."/>
        </authorList>
    </citation>
    <scope>NUCLEOTIDE SEQUENCE [LARGE SCALE GENOMIC DNA]</scope>
    <source>
        <strain evidence="9">JCM 14234</strain>
    </source>
</reference>
<keyword evidence="7" id="KW-0003">3Fe-4S</keyword>
<keyword evidence="6" id="KW-0411">Iron-sulfur</keyword>
<name>A0ABP6L8C7_9ACTN</name>
<gene>
    <name evidence="8" type="ORF">GCM10010528_12800</name>
</gene>
<keyword evidence="3" id="KW-0479">Metal-binding</keyword>
<dbReference type="Pfam" id="PF13459">
    <property type="entry name" value="Fer4_15"/>
    <property type="match status" value="1"/>
</dbReference>
<evidence type="ECO:0000256" key="1">
    <source>
        <dbReference type="ARBA" id="ARBA00001927"/>
    </source>
</evidence>
<dbReference type="PANTHER" id="PTHR36923">
    <property type="entry name" value="FERREDOXIN"/>
    <property type="match status" value="1"/>
</dbReference>
<organism evidence="8 9">
    <name type="scientific">Gordonia defluvii</name>
    <dbReference type="NCBI Taxonomy" id="283718"/>
    <lineage>
        <taxon>Bacteria</taxon>
        <taxon>Bacillati</taxon>
        <taxon>Actinomycetota</taxon>
        <taxon>Actinomycetes</taxon>
        <taxon>Mycobacteriales</taxon>
        <taxon>Gordoniaceae</taxon>
        <taxon>Gordonia</taxon>
    </lineage>
</organism>
<dbReference type="PANTHER" id="PTHR36923:SF3">
    <property type="entry name" value="FERREDOXIN"/>
    <property type="match status" value="1"/>
</dbReference>
<proteinExistence type="predicted"/>
<comment type="cofactor">
    <cofactor evidence="1">
        <name>[3Fe-4S] cluster</name>
        <dbReference type="ChEBI" id="CHEBI:21137"/>
    </cofactor>
</comment>
<keyword evidence="9" id="KW-1185">Reference proteome</keyword>
<accession>A0ABP6L8C7</accession>
<dbReference type="Proteomes" id="UP001501035">
    <property type="component" value="Unassembled WGS sequence"/>
</dbReference>
<dbReference type="Gene3D" id="3.30.70.20">
    <property type="match status" value="1"/>
</dbReference>
<evidence type="ECO:0000256" key="3">
    <source>
        <dbReference type="ARBA" id="ARBA00022723"/>
    </source>
</evidence>
<evidence type="ECO:0000256" key="7">
    <source>
        <dbReference type="ARBA" id="ARBA00023291"/>
    </source>
</evidence>
<evidence type="ECO:0000313" key="8">
    <source>
        <dbReference type="EMBL" id="GAA3033164.1"/>
    </source>
</evidence>
<dbReference type="EMBL" id="BAAAVS010000020">
    <property type="protein sequence ID" value="GAA3033164.1"/>
    <property type="molecule type" value="Genomic_DNA"/>
</dbReference>
<evidence type="ECO:0000256" key="2">
    <source>
        <dbReference type="ARBA" id="ARBA00022448"/>
    </source>
</evidence>
<keyword evidence="5" id="KW-0408">Iron</keyword>
<protein>
    <submittedName>
        <fullName evidence="8">Ferredoxin</fullName>
    </submittedName>
</protein>
<evidence type="ECO:0000256" key="6">
    <source>
        <dbReference type="ARBA" id="ARBA00023014"/>
    </source>
</evidence>
<sequence length="78" mass="8522">MGSSTEAIPEERSGAMRISCDFDLCESNAICVGMAPDVFELDDDDYLVILQEDIPVGRAEEMRQVVASCPKSALTLHE</sequence>
<keyword evidence="2" id="KW-0813">Transport</keyword>
<evidence type="ECO:0000256" key="5">
    <source>
        <dbReference type="ARBA" id="ARBA00023004"/>
    </source>
</evidence>
<evidence type="ECO:0000313" key="9">
    <source>
        <dbReference type="Proteomes" id="UP001501035"/>
    </source>
</evidence>
<keyword evidence="4" id="KW-0249">Electron transport</keyword>
<dbReference type="InterPro" id="IPR051269">
    <property type="entry name" value="Fe-S_cluster_ET"/>
</dbReference>
<dbReference type="SUPFAM" id="SSF54862">
    <property type="entry name" value="4Fe-4S ferredoxins"/>
    <property type="match status" value="1"/>
</dbReference>
<comment type="caution">
    <text evidence="8">The sequence shown here is derived from an EMBL/GenBank/DDBJ whole genome shotgun (WGS) entry which is preliminary data.</text>
</comment>
<evidence type="ECO:0000256" key="4">
    <source>
        <dbReference type="ARBA" id="ARBA00022982"/>
    </source>
</evidence>